<dbReference type="AlphaFoldDB" id="A6HM79"/>
<evidence type="ECO:0000313" key="1">
    <source>
        <dbReference type="EMBL" id="EDL79130.1"/>
    </source>
</evidence>
<gene>
    <name evidence="1" type="ORF">rCG_26423</name>
</gene>
<proteinExistence type="predicted"/>
<reference evidence="2" key="1">
    <citation type="submission" date="2005-09" db="EMBL/GenBank/DDBJ databases">
        <authorList>
            <person name="Mural R.J."/>
            <person name="Li P.W."/>
            <person name="Adams M.D."/>
            <person name="Amanatides P.G."/>
            <person name="Baden-Tillson H."/>
            <person name="Barnstead M."/>
            <person name="Chin S.H."/>
            <person name="Dew I."/>
            <person name="Evans C.A."/>
            <person name="Ferriera S."/>
            <person name="Flanigan M."/>
            <person name="Fosler C."/>
            <person name="Glodek A."/>
            <person name="Gu Z."/>
            <person name="Holt R.A."/>
            <person name="Jennings D."/>
            <person name="Kraft C.L."/>
            <person name="Lu F."/>
            <person name="Nguyen T."/>
            <person name="Nusskern D.R."/>
            <person name="Pfannkoch C.M."/>
            <person name="Sitter C."/>
            <person name="Sutton G.G."/>
            <person name="Venter J.C."/>
            <person name="Wang Z."/>
            <person name="Woodage T."/>
            <person name="Zheng X.H."/>
            <person name="Zhong F."/>
        </authorList>
    </citation>
    <scope>NUCLEOTIDE SEQUENCE [LARGE SCALE GENOMIC DNA]</scope>
    <source>
        <strain>BN</strain>
        <strain evidence="2">Sprague-Dawley</strain>
    </source>
</reference>
<name>A6HM79_RAT</name>
<dbReference type="EMBL" id="CH473949">
    <property type="protein sequence ID" value="EDL79130.1"/>
    <property type="molecule type" value="Genomic_DNA"/>
</dbReference>
<dbReference type="Proteomes" id="UP000234681">
    <property type="component" value="Chromosome 3"/>
</dbReference>
<sequence>MLVGGLTPGDHQAILTVCTVDVHVRDVAASVEQRSLLHSNYPNAFLKA</sequence>
<protein>
    <submittedName>
        <fullName evidence="1">RCG26423, isoform CRA_b</fullName>
    </submittedName>
</protein>
<accession>A6HM79</accession>
<organism evidence="1 2">
    <name type="scientific">Rattus norvegicus</name>
    <name type="common">Rat</name>
    <dbReference type="NCBI Taxonomy" id="10116"/>
    <lineage>
        <taxon>Eukaryota</taxon>
        <taxon>Metazoa</taxon>
        <taxon>Chordata</taxon>
        <taxon>Craniata</taxon>
        <taxon>Vertebrata</taxon>
        <taxon>Euteleostomi</taxon>
        <taxon>Mammalia</taxon>
        <taxon>Eutheria</taxon>
        <taxon>Euarchontoglires</taxon>
        <taxon>Glires</taxon>
        <taxon>Rodentia</taxon>
        <taxon>Myomorpha</taxon>
        <taxon>Muroidea</taxon>
        <taxon>Muridae</taxon>
        <taxon>Murinae</taxon>
        <taxon>Rattus</taxon>
    </lineage>
</organism>
<evidence type="ECO:0000313" key="2">
    <source>
        <dbReference type="Proteomes" id="UP000234681"/>
    </source>
</evidence>